<evidence type="ECO:0000313" key="3">
    <source>
        <dbReference type="EMBL" id="KAK7073353.1"/>
    </source>
</evidence>
<protein>
    <submittedName>
        <fullName evidence="3">Uncharacterized protein</fullName>
    </submittedName>
</protein>
<proteinExistence type="predicted"/>
<comment type="caution">
    <text evidence="3">The sequence shown here is derived from an EMBL/GenBank/DDBJ whole genome shotgun (WGS) entry which is preliminary data.</text>
</comment>
<organism evidence="3 4">
    <name type="scientific">Halocaridina rubra</name>
    <name type="common">Hawaiian red shrimp</name>
    <dbReference type="NCBI Taxonomy" id="373956"/>
    <lineage>
        <taxon>Eukaryota</taxon>
        <taxon>Metazoa</taxon>
        <taxon>Ecdysozoa</taxon>
        <taxon>Arthropoda</taxon>
        <taxon>Crustacea</taxon>
        <taxon>Multicrustacea</taxon>
        <taxon>Malacostraca</taxon>
        <taxon>Eumalacostraca</taxon>
        <taxon>Eucarida</taxon>
        <taxon>Decapoda</taxon>
        <taxon>Pleocyemata</taxon>
        <taxon>Caridea</taxon>
        <taxon>Atyoidea</taxon>
        <taxon>Atyidae</taxon>
        <taxon>Halocaridina</taxon>
    </lineage>
</organism>
<feature type="region of interest" description="Disordered" evidence="1">
    <location>
        <begin position="23"/>
        <end position="49"/>
    </location>
</feature>
<keyword evidence="4" id="KW-1185">Reference proteome</keyword>
<sequence length="186" mass="21595">MAFYTAILLICALTLGLTSAKMSTPSDIPGIDERESRKREQQSSETRHQDIAYEEEDYYDMTAGRYLNIIPKNHRKLYIFCYKGESKAVTTIFKTVQFNLDIEGEDYYHYEGPNATVIRKEHREASWFSFYPWRSRSFKLNLYTSSCVGIDTAKSFRVGLHIRSSRYGNASFTSRTYPPAPYAKLE</sequence>
<reference evidence="3 4" key="1">
    <citation type="submission" date="2023-11" db="EMBL/GenBank/DDBJ databases">
        <title>Halocaridina rubra genome assembly.</title>
        <authorList>
            <person name="Smith C."/>
        </authorList>
    </citation>
    <scope>NUCLEOTIDE SEQUENCE [LARGE SCALE GENOMIC DNA]</scope>
    <source>
        <strain evidence="3">EP-1</strain>
        <tissue evidence="3">Whole</tissue>
    </source>
</reference>
<evidence type="ECO:0000256" key="2">
    <source>
        <dbReference type="SAM" id="SignalP"/>
    </source>
</evidence>
<dbReference type="EMBL" id="JAXCGZ010013217">
    <property type="protein sequence ID" value="KAK7073353.1"/>
    <property type="molecule type" value="Genomic_DNA"/>
</dbReference>
<feature type="compositionally biased region" description="Basic and acidic residues" evidence="1">
    <location>
        <begin position="31"/>
        <end position="49"/>
    </location>
</feature>
<dbReference type="Proteomes" id="UP001381693">
    <property type="component" value="Unassembled WGS sequence"/>
</dbReference>
<evidence type="ECO:0000256" key="1">
    <source>
        <dbReference type="SAM" id="MobiDB-lite"/>
    </source>
</evidence>
<name>A0AAN8X332_HALRR</name>
<feature type="chain" id="PRO_5042860350" evidence="2">
    <location>
        <begin position="21"/>
        <end position="186"/>
    </location>
</feature>
<gene>
    <name evidence="3" type="ORF">SK128_014302</name>
</gene>
<accession>A0AAN8X332</accession>
<feature type="signal peptide" evidence="2">
    <location>
        <begin position="1"/>
        <end position="20"/>
    </location>
</feature>
<dbReference type="AlphaFoldDB" id="A0AAN8X332"/>
<keyword evidence="2" id="KW-0732">Signal</keyword>
<evidence type="ECO:0000313" key="4">
    <source>
        <dbReference type="Proteomes" id="UP001381693"/>
    </source>
</evidence>